<keyword evidence="11 12" id="KW-0472">Membrane</keyword>
<evidence type="ECO:0000256" key="4">
    <source>
        <dbReference type="ARBA" id="ARBA00012557"/>
    </source>
</evidence>
<keyword evidence="10 12" id="KW-1133">Transmembrane helix</keyword>
<evidence type="ECO:0000256" key="8">
    <source>
        <dbReference type="ARBA" id="ARBA00022741"/>
    </source>
</evidence>
<evidence type="ECO:0000256" key="12">
    <source>
        <dbReference type="SAM" id="Phobius"/>
    </source>
</evidence>
<dbReference type="PANTHER" id="PTHR23033:SF12">
    <property type="entry name" value="GLYCOPROTEIN-N-ACETYLGALACTOSAMINE 3-BETA-GALACTOSYLTRANSFERASE 1-RELATED"/>
    <property type="match status" value="1"/>
</dbReference>
<dbReference type="GO" id="GO:0016020">
    <property type="term" value="C:membrane"/>
    <property type="evidence" value="ECO:0007669"/>
    <property type="project" value="UniProtKB-SubCell"/>
</dbReference>
<dbReference type="Pfam" id="PF02434">
    <property type="entry name" value="Fringe"/>
    <property type="match status" value="1"/>
</dbReference>
<name>A0A1I7Z321_9BILA</name>
<keyword evidence="14" id="KW-1185">Reference proteome</keyword>
<dbReference type="Gene3D" id="3.90.550.50">
    <property type="match status" value="1"/>
</dbReference>
<evidence type="ECO:0000313" key="14">
    <source>
        <dbReference type="Proteomes" id="UP000095287"/>
    </source>
</evidence>
<accession>A0A1I7Z321</accession>
<dbReference type="GO" id="GO:0000166">
    <property type="term" value="F:nucleotide binding"/>
    <property type="evidence" value="ECO:0007669"/>
    <property type="project" value="UniProtKB-KW"/>
</dbReference>
<keyword evidence="5" id="KW-0328">Glycosyltransferase</keyword>
<dbReference type="AlphaFoldDB" id="A0A1I7Z321"/>
<proteinExistence type="inferred from homology"/>
<keyword evidence="8" id="KW-0547">Nucleotide-binding</keyword>
<comment type="subcellular location">
    <subcellularLocation>
        <location evidence="1">Membrane</location>
        <topology evidence="1">Single-pass type II membrane protein</topology>
    </subcellularLocation>
</comment>
<feature type="domain" description="Fringe-like glycosyltransferase" evidence="13">
    <location>
        <begin position="105"/>
        <end position="271"/>
    </location>
</feature>
<evidence type="ECO:0000313" key="15">
    <source>
        <dbReference type="WBParaSite" id="L893_g22105.t1"/>
    </source>
</evidence>
<evidence type="ECO:0000256" key="9">
    <source>
        <dbReference type="ARBA" id="ARBA00022968"/>
    </source>
</evidence>
<comment type="pathway">
    <text evidence="2">Protein modification; protein glycosylation.</text>
</comment>
<protein>
    <recommendedName>
        <fullName evidence="4">N-acetylgalactosaminide beta-1,3-galactosyltransferase</fullName>
        <ecNumber evidence="4">2.4.1.122</ecNumber>
    </recommendedName>
</protein>
<evidence type="ECO:0000256" key="5">
    <source>
        <dbReference type="ARBA" id="ARBA00022676"/>
    </source>
</evidence>
<comment type="similarity">
    <text evidence="3">Belongs to the glycosyltransferase 31 family. Beta3-Gal-T subfamily.</text>
</comment>
<organism evidence="14 15">
    <name type="scientific">Steinernema glaseri</name>
    <dbReference type="NCBI Taxonomy" id="37863"/>
    <lineage>
        <taxon>Eukaryota</taxon>
        <taxon>Metazoa</taxon>
        <taxon>Ecdysozoa</taxon>
        <taxon>Nematoda</taxon>
        <taxon>Chromadorea</taxon>
        <taxon>Rhabditida</taxon>
        <taxon>Tylenchina</taxon>
        <taxon>Panagrolaimomorpha</taxon>
        <taxon>Strongyloidoidea</taxon>
        <taxon>Steinernematidae</taxon>
        <taxon>Steinernema</taxon>
    </lineage>
</organism>
<dbReference type="EC" id="2.4.1.122" evidence="4"/>
<evidence type="ECO:0000256" key="11">
    <source>
        <dbReference type="ARBA" id="ARBA00023136"/>
    </source>
</evidence>
<dbReference type="WBParaSite" id="L893_g22105.t1">
    <property type="protein sequence ID" value="L893_g22105.t1"/>
    <property type="gene ID" value="L893_g22105"/>
</dbReference>
<evidence type="ECO:0000256" key="3">
    <source>
        <dbReference type="ARBA" id="ARBA00006462"/>
    </source>
</evidence>
<evidence type="ECO:0000256" key="6">
    <source>
        <dbReference type="ARBA" id="ARBA00022679"/>
    </source>
</evidence>
<sequence>MQLMHFSFAVRSTYLHFTTFSPPYRPSSPMKGAGTKVKSSYLRTIVACVLTISLVFFGLKYLLDHRDDLSSEEFFQKAYLETISTHHTSVHISSKAASLPSRGLLFCFVLTAPKFHSVRVPSVSSTWLPRCDHGEVFTSSETDLDETVPYRTLFRHLDDSYDTLFWKSKLALQYSYTRISPFFDWYLKADDDTYVVVENLKKLLSKLDPAIPYYLGFRMKPYLRHGYNSGGAGYVLSRAAMGVFSSKLFPNSSLCPFNVFEDVGIGQCFERVEIFPGDARDSSGRQRFNLFTPSEMIRGGLKEEEQRSKWFFDDVKTGYESISPEVVSFHHVSPELMEALEVAIYRIRIPS</sequence>
<dbReference type="PANTHER" id="PTHR23033">
    <property type="entry name" value="BETA1,3-GALACTOSYLTRANSFERASE"/>
    <property type="match status" value="1"/>
</dbReference>
<evidence type="ECO:0000256" key="7">
    <source>
        <dbReference type="ARBA" id="ARBA00022692"/>
    </source>
</evidence>
<evidence type="ECO:0000256" key="2">
    <source>
        <dbReference type="ARBA" id="ARBA00004922"/>
    </source>
</evidence>
<dbReference type="InterPro" id="IPR003378">
    <property type="entry name" value="Fringe-like_glycosylTrfase"/>
</dbReference>
<keyword evidence="9" id="KW-0735">Signal-anchor</keyword>
<feature type="transmembrane region" description="Helical" evidence="12">
    <location>
        <begin position="40"/>
        <end position="63"/>
    </location>
</feature>
<reference evidence="15" key="1">
    <citation type="submission" date="2016-11" db="UniProtKB">
        <authorList>
            <consortium name="WormBaseParasite"/>
        </authorList>
    </citation>
    <scope>IDENTIFICATION</scope>
</reference>
<evidence type="ECO:0000256" key="10">
    <source>
        <dbReference type="ARBA" id="ARBA00022989"/>
    </source>
</evidence>
<dbReference type="Proteomes" id="UP000095287">
    <property type="component" value="Unplaced"/>
</dbReference>
<evidence type="ECO:0000256" key="1">
    <source>
        <dbReference type="ARBA" id="ARBA00004606"/>
    </source>
</evidence>
<keyword evidence="7 12" id="KW-0812">Transmembrane</keyword>
<dbReference type="GO" id="GO:0016263">
    <property type="term" value="F:glycoprotein-N-acetylgalactosamine 3-beta-galactosyltransferase activity"/>
    <property type="evidence" value="ECO:0007669"/>
    <property type="project" value="UniProtKB-EC"/>
</dbReference>
<dbReference type="InterPro" id="IPR026050">
    <property type="entry name" value="C1GALT1/C1GALT1_chp1"/>
</dbReference>
<evidence type="ECO:0000259" key="13">
    <source>
        <dbReference type="Pfam" id="PF02434"/>
    </source>
</evidence>
<keyword evidence="6" id="KW-0808">Transferase</keyword>